<feature type="compositionally biased region" description="Basic and acidic residues" evidence="1">
    <location>
        <begin position="1"/>
        <end position="15"/>
    </location>
</feature>
<feature type="compositionally biased region" description="Polar residues" evidence="1">
    <location>
        <begin position="412"/>
        <end position="427"/>
    </location>
</feature>
<proteinExistence type="predicted"/>
<feature type="compositionally biased region" description="Polar residues" evidence="1">
    <location>
        <begin position="46"/>
        <end position="56"/>
    </location>
</feature>
<feature type="region of interest" description="Disordered" evidence="1">
    <location>
        <begin position="127"/>
        <end position="150"/>
    </location>
</feature>
<dbReference type="InterPro" id="IPR043910">
    <property type="entry name" value="DUF5767"/>
</dbReference>
<sequence>MSFKFDSLDDLKDISLDFGPSSPNNNNNNNNNNRPNLVIRDPPRSFTPTSSSNRGDSSIGLDLIINKDKQKKPSPRSSPVTFSAPVEEPKSSFTRNIYKKIENDTPNLNLDIGENFNSLDDFLKDDLKSSSGGGRSNNGVPSPVEIKPPSSNIGFNFNDDLLTPEPSSYNHNVHTVPMTSPQAPEKPMSIEERQQKKFELLCKLERLKKKGVIVPRTYTMNSDYDEIKFEYEKLHNERLMDNSVKMYRQMLISTTTAVEYFNTKMNPFDFHLDGWSDHIYSQQHDYDEMFEEIYEKYKEKGSMPVELRLALSLGGSALMYHLSNTMFKTVLPGAQDILRQNPDLMKHMQQTLLSTMAQQGPNEAALAGMMAGSMGVDPTQKPPFNNPSAPPRNAPADRRQMSGPSGLDNFLNDITGNNSRNINVDLS</sequence>
<dbReference type="Pfam" id="PF19071">
    <property type="entry name" value="DUF5767"/>
    <property type="match status" value="1"/>
</dbReference>
<feature type="compositionally biased region" description="Low complexity" evidence="1">
    <location>
        <begin position="24"/>
        <end position="33"/>
    </location>
</feature>
<protein>
    <submittedName>
        <fullName evidence="2">Uncharacterized protein</fullName>
    </submittedName>
</protein>
<accession>A0A6C0E7W1</accession>
<feature type="compositionally biased region" description="Pro residues" evidence="1">
    <location>
        <begin position="380"/>
        <end position="393"/>
    </location>
</feature>
<feature type="region of interest" description="Disordered" evidence="1">
    <location>
        <begin position="373"/>
        <end position="427"/>
    </location>
</feature>
<dbReference type="EMBL" id="MN739745">
    <property type="protein sequence ID" value="QHT24493.1"/>
    <property type="molecule type" value="Genomic_DNA"/>
</dbReference>
<dbReference type="AlphaFoldDB" id="A0A6C0E7W1"/>
<evidence type="ECO:0000256" key="1">
    <source>
        <dbReference type="SAM" id="MobiDB-lite"/>
    </source>
</evidence>
<name>A0A6C0E7W1_9ZZZZ</name>
<organism evidence="2">
    <name type="scientific">viral metagenome</name>
    <dbReference type="NCBI Taxonomy" id="1070528"/>
    <lineage>
        <taxon>unclassified sequences</taxon>
        <taxon>metagenomes</taxon>
        <taxon>organismal metagenomes</taxon>
    </lineage>
</organism>
<evidence type="ECO:0000313" key="2">
    <source>
        <dbReference type="EMBL" id="QHT24493.1"/>
    </source>
</evidence>
<feature type="region of interest" description="Disordered" evidence="1">
    <location>
        <begin position="1"/>
        <end position="91"/>
    </location>
</feature>
<reference evidence="2" key="1">
    <citation type="journal article" date="2020" name="Nature">
        <title>Giant virus diversity and host interactions through global metagenomics.</title>
        <authorList>
            <person name="Schulz F."/>
            <person name="Roux S."/>
            <person name="Paez-Espino D."/>
            <person name="Jungbluth S."/>
            <person name="Walsh D.A."/>
            <person name="Denef V.J."/>
            <person name="McMahon K.D."/>
            <person name="Konstantinidis K.T."/>
            <person name="Eloe-Fadrosh E.A."/>
            <person name="Kyrpides N.C."/>
            <person name="Woyke T."/>
        </authorList>
    </citation>
    <scope>NUCLEOTIDE SEQUENCE</scope>
    <source>
        <strain evidence="2">GVMAG-M-3300023179-150</strain>
    </source>
</reference>